<keyword evidence="2 3" id="KW-0732">Signal</keyword>
<feature type="chain" id="PRO_5046819024" evidence="3">
    <location>
        <begin position="22"/>
        <end position="297"/>
    </location>
</feature>
<dbReference type="RefSeq" id="WP_205311327.1">
    <property type="nucleotide sequence ID" value="NZ_JAERPS020000004.1"/>
</dbReference>
<dbReference type="Proteomes" id="UP000663814">
    <property type="component" value="Unassembled WGS sequence"/>
</dbReference>
<accession>A0ABS7XAI7</accession>
<dbReference type="PANTHER" id="PTHR30035:SF3">
    <property type="entry name" value="INTERMEMBRANE PHOSPHOLIPID TRANSPORT SYSTEM LIPOPROTEIN MLAA"/>
    <property type="match status" value="1"/>
</dbReference>
<proteinExistence type="inferred from homology"/>
<reference evidence="4 5" key="1">
    <citation type="submission" date="2021-08" db="EMBL/GenBank/DDBJ databases">
        <title>Rheinheimera aquimaris sp. nov., isolated from seawater of the East Sea in Korea.</title>
        <authorList>
            <person name="Kim K.H."/>
            <person name="Wenting R."/>
            <person name="Kim K.R."/>
            <person name="Jeon C.O."/>
        </authorList>
    </citation>
    <scope>NUCLEOTIDE SEQUENCE [LARGE SCALE GENOMIC DNA]</scope>
    <source>
        <strain evidence="4 5">MA-13</strain>
    </source>
</reference>
<dbReference type="PRINTS" id="PR01805">
    <property type="entry name" value="VACJLIPOPROT"/>
</dbReference>
<comment type="caution">
    <text evidence="4">The sequence shown here is derived from an EMBL/GenBank/DDBJ whole genome shotgun (WGS) entry which is preliminary data.</text>
</comment>
<evidence type="ECO:0000313" key="4">
    <source>
        <dbReference type="EMBL" id="MBZ9612559.1"/>
    </source>
</evidence>
<feature type="signal peptide" evidence="3">
    <location>
        <begin position="1"/>
        <end position="21"/>
    </location>
</feature>
<name>A0ABS7XAI7_9GAMM</name>
<keyword evidence="5" id="KW-1185">Reference proteome</keyword>
<gene>
    <name evidence="4" type="ORF">I4W93_013220</name>
</gene>
<organism evidence="4 5">
    <name type="scientific">Rheinheimera maricola</name>
    <dbReference type="NCBI Taxonomy" id="2793282"/>
    <lineage>
        <taxon>Bacteria</taxon>
        <taxon>Pseudomonadati</taxon>
        <taxon>Pseudomonadota</taxon>
        <taxon>Gammaproteobacteria</taxon>
        <taxon>Chromatiales</taxon>
        <taxon>Chromatiaceae</taxon>
        <taxon>Rheinheimera</taxon>
    </lineage>
</organism>
<sequence>MKPVILLTGLCVLALAGCATKPVQPEAVPVDVAPVEALQPTAKPAELSAAEQLSSGQSTTIETSQGSIEITPTVVDMAERDNAEAVAEDSAAQYHDPLQGWNRAMFGFNHQAYTYALFPLVKGYEYVLPAAVRSKVGNAFDNIREPLSLLNNLAAGEVKDAGTNLGRFLINSTVGLLGLFDPATAWFELPAAKQSLADTLASYSVGPGPYLVLPILGQNNVRGSTSVVSEVLLDPLRHVSSPPDTYYLQGVDAIDSFTDRVRVYETLYQQAEDPYLYFRNQFIQGVKRDDAFNQQPK</sequence>
<protein>
    <submittedName>
        <fullName evidence="4">VacJ family lipoprotein</fullName>
    </submittedName>
</protein>
<dbReference type="EMBL" id="JAERPS020000004">
    <property type="protein sequence ID" value="MBZ9612559.1"/>
    <property type="molecule type" value="Genomic_DNA"/>
</dbReference>
<dbReference type="PROSITE" id="PS51257">
    <property type="entry name" value="PROKAR_LIPOPROTEIN"/>
    <property type="match status" value="1"/>
</dbReference>
<evidence type="ECO:0000256" key="1">
    <source>
        <dbReference type="ARBA" id="ARBA00010634"/>
    </source>
</evidence>
<dbReference type="InterPro" id="IPR007428">
    <property type="entry name" value="MlaA"/>
</dbReference>
<dbReference type="Pfam" id="PF04333">
    <property type="entry name" value="MlaA"/>
    <property type="match status" value="1"/>
</dbReference>
<evidence type="ECO:0000256" key="2">
    <source>
        <dbReference type="ARBA" id="ARBA00022729"/>
    </source>
</evidence>
<comment type="similarity">
    <text evidence="1">Belongs to the MlaA family.</text>
</comment>
<evidence type="ECO:0000256" key="3">
    <source>
        <dbReference type="SAM" id="SignalP"/>
    </source>
</evidence>
<keyword evidence="4" id="KW-0449">Lipoprotein</keyword>
<evidence type="ECO:0000313" key="5">
    <source>
        <dbReference type="Proteomes" id="UP000663814"/>
    </source>
</evidence>
<dbReference type="PANTHER" id="PTHR30035">
    <property type="entry name" value="LIPOPROTEIN VACJ-RELATED"/>
    <property type="match status" value="1"/>
</dbReference>